<keyword evidence="2" id="KW-1185">Reference proteome</keyword>
<sequence>MGVNIDGVIETREADGWDIEIDLLDFGLGRERFAWECLFGTGGALGVERPLFDCRGLPEDVSESVRASIGDWESSHTYATWAEIVAVDWDAPLCDSPAYSMTGEWRPGPEEKLVFHGWVWTPTEVLDAAEEEFGEDLMPPEWPPGGEVAMKDVVYRPVVLTARMFAPPEGSWGHVWAAMRDQAAVYGDENVRLVVWFG</sequence>
<dbReference type="Proteomes" id="UP000608522">
    <property type="component" value="Unassembled WGS sequence"/>
</dbReference>
<reference evidence="2" key="1">
    <citation type="submission" date="2023-07" db="EMBL/GenBank/DDBJ databases">
        <title>Whole genome shotgun sequence of Streptomyces spororaveus NBRC 15456.</title>
        <authorList>
            <person name="Komaki H."/>
            <person name="Tamura T."/>
        </authorList>
    </citation>
    <scope>NUCLEOTIDE SEQUENCE [LARGE SCALE GENOMIC DNA]</scope>
    <source>
        <strain evidence="2">NBRC 15456</strain>
    </source>
</reference>
<organism evidence="1 2">
    <name type="scientific">Streptomyces spororaveus</name>
    <dbReference type="NCBI Taxonomy" id="284039"/>
    <lineage>
        <taxon>Bacteria</taxon>
        <taxon>Bacillati</taxon>
        <taxon>Actinomycetota</taxon>
        <taxon>Actinomycetes</taxon>
        <taxon>Kitasatosporales</taxon>
        <taxon>Streptomycetaceae</taxon>
        <taxon>Streptomyces</taxon>
    </lineage>
</organism>
<proteinExistence type="predicted"/>
<name>A0ABQ3T6V4_9ACTN</name>
<accession>A0ABQ3T6V4</accession>
<gene>
    <name evidence="1" type="ORF">Sspor_16840</name>
</gene>
<evidence type="ECO:0000313" key="2">
    <source>
        <dbReference type="Proteomes" id="UP000608522"/>
    </source>
</evidence>
<evidence type="ECO:0008006" key="3">
    <source>
        <dbReference type="Google" id="ProtNLM"/>
    </source>
</evidence>
<dbReference type="RefSeq" id="WP_202198383.1">
    <property type="nucleotide sequence ID" value="NZ_BAAATO010000037.1"/>
</dbReference>
<comment type="caution">
    <text evidence="1">The sequence shown here is derived from an EMBL/GenBank/DDBJ whole genome shotgun (WGS) entry which is preliminary data.</text>
</comment>
<dbReference type="EMBL" id="BNED01000005">
    <property type="protein sequence ID" value="GHI76123.1"/>
    <property type="molecule type" value="Genomic_DNA"/>
</dbReference>
<protein>
    <recommendedName>
        <fullName evidence="3">DUF1877 family protein</fullName>
    </recommendedName>
</protein>
<evidence type="ECO:0000313" key="1">
    <source>
        <dbReference type="EMBL" id="GHI76123.1"/>
    </source>
</evidence>